<reference evidence="2 3" key="1">
    <citation type="submission" date="2019-05" db="EMBL/GenBank/DDBJ databases">
        <title>Another draft genome of Portunus trituberculatus and its Hox gene families provides insights of decapod evolution.</title>
        <authorList>
            <person name="Jeong J.-H."/>
            <person name="Song I."/>
            <person name="Kim S."/>
            <person name="Choi T."/>
            <person name="Kim D."/>
            <person name="Ryu S."/>
            <person name="Kim W."/>
        </authorList>
    </citation>
    <scope>NUCLEOTIDE SEQUENCE [LARGE SCALE GENOMIC DNA]</scope>
    <source>
        <tissue evidence="2">Muscle</tissue>
    </source>
</reference>
<evidence type="ECO:0000313" key="2">
    <source>
        <dbReference type="EMBL" id="MPC43877.1"/>
    </source>
</evidence>
<proteinExistence type="predicted"/>
<keyword evidence="3" id="KW-1185">Reference proteome</keyword>
<evidence type="ECO:0000313" key="3">
    <source>
        <dbReference type="Proteomes" id="UP000324222"/>
    </source>
</evidence>
<feature type="region of interest" description="Disordered" evidence="1">
    <location>
        <begin position="1"/>
        <end position="63"/>
    </location>
</feature>
<sequence length="125" mass="13679">MGLSALPASSPPLSQVSRDAPIHIFTLPSTTLAPTTTTPQPATPMPQPTTSHAEQRKGNEEEKASLLTIRAALLQNIEKGNEDVERDSEIVMLMKRRLKNLLSSHCSCPDPAFDKILSLMYTRTP</sequence>
<comment type="caution">
    <text evidence="2">The sequence shown here is derived from an EMBL/GenBank/DDBJ whole genome shotgun (WGS) entry which is preliminary data.</text>
</comment>
<name>A0A5B7FE82_PORTR</name>
<accession>A0A5B7FE82</accession>
<feature type="compositionally biased region" description="Low complexity" evidence="1">
    <location>
        <begin position="1"/>
        <end position="14"/>
    </location>
</feature>
<evidence type="ECO:0000256" key="1">
    <source>
        <dbReference type="SAM" id="MobiDB-lite"/>
    </source>
</evidence>
<feature type="compositionally biased region" description="Basic and acidic residues" evidence="1">
    <location>
        <begin position="53"/>
        <end position="63"/>
    </location>
</feature>
<protein>
    <submittedName>
        <fullName evidence="2">Uncharacterized protein</fullName>
    </submittedName>
</protein>
<dbReference type="Proteomes" id="UP000324222">
    <property type="component" value="Unassembled WGS sequence"/>
</dbReference>
<feature type="compositionally biased region" description="Low complexity" evidence="1">
    <location>
        <begin position="26"/>
        <end position="40"/>
    </location>
</feature>
<gene>
    <name evidence="2" type="ORF">E2C01_037531</name>
</gene>
<dbReference type="EMBL" id="VSRR010006027">
    <property type="protein sequence ID" value="MPC43877.1"/>
    <property type="molecule type" value="Genomic_DNA"/>
</dbReference>
<dbReference type="AlphaFoldDB" id="A0A5B7FE82"/>
<organism evidence="2 3">
    <name type="scientific">Portunus trituberculatus</name>
    <name type="common">Swimming crab</name>
    <name type="synonym">Neptunus trituberculatus</name>
    <dbReference type="NCBI Taxonomy" id="210409"/>
    <lineage>
        <taxon>Eukaryota</taxon>
        <taxon>Metazoa</taxon>
        <taxon>Ecdysozoa</taxon>
        <taxon>Arthropoda</taxon>
        <taxon>Crustacea</taxon>
        <taxon>Multicrustacea</taxon>
        <taxon>Malacostraca</taxon>
        <taxon>Eumalacostraca</taxon>
        <taxon>Eucarida</taxon>
        <taxon>Decapoda</taxon>
        <taxon>Pleocyemata</taxon>
        <taxon>Brachyura</taxon>
        <taxon>Eubrachyura</taxon>
        <taxon>Portunoidea</taxon>
        <taxon>Portunidae</taxon>
        <taxon>Portuninae</taxon>
        <taxon>Portunus</taxon>
    </lineage>
</organism>